<sequence>MLAIGSLISKLKLCSSPKHIHQIHGFLLSTGLHHDNFLLSKFIESCSRFNLSHYGYSVFNQSSQPCIYLYNTMIKSLSSHHSSAPEAIFLFNIIRVFGLVPDSYSFPFVLKAASRVCDGNAGKMIHGQSIKSGFELNIHVVIAIVQMYSSCGCLEDARKVFDRMSSSNDVALWNAMSAGYVGVGDMCSGRALFERMTDRDVISWTTLMAGYVHVNQPEEAIEIFRRMRVEGVELDEVALLAALSACADSGALELGEWIHDFLQKRGLRRTVPLYNALVDMYVKSGNIEKALQVFDSMQHKSVVSWTTMIVGLAFHGHGRKALEMFSRMERVGCRPNEITFIGVLSACTHVGFVELGNSYFKSMSSKYGITPKIQHYGCMVDLLGRAGCLEEAEDLVRRMPFNANAAIWGSLLAAAKMHRDSSLAAKALQHLATLEPDNSGNYALLSNTYASIGNWSEARLVRKTMRSSGVKKLPGESSIELNSCIHSFAAGAFSHPEAKAIHDILWEIHQQCTLESHEQNVEEPLLLE</sequence>
<dbReference type="SMR" id="A0A803LYA7"/>
<dbReference type="AlphaFoldDB" id="A0A803LYA7"/>
<organism evidence="3 4">
    <name type="scientific">Chenopodium quinoa</name>
    <name type="common">Quinoa</name>
    <dbReference type="NCBI Taxonomy" id="63459"/>
    <lineage>
        <taxon>Eukaryota</taxon>
        <taxon>Viridiplantae</taxon>
        <taxon>Streptophyta</taxon>
        <taxon>Embryophyta</taxon>
        <taxon>Tracheophyta</taxon>
        <taxon>Spermatophyta</taxon>
        <taxon>Magnoliopsida</taxon>
        <taxon>eudicotyledons</taxon>
        <taxon>Gunneridae</taxon>
        <taxon>Pentapetalae</taxon>
        <taxon>Caryophyllales</taxon>
        <taxon>Chenopodiaceae</taxon>
        <taxon>Chenopodioideae</taxon>
        <taxon>Atripliceae</taxon>
        <taxon>Chenopodium</taxon>
    </lineage>
</organism>
<dbReference type="InterPro" id="IPR011990">
    <property type="entry name" value="TPR-like_helical_dom_sf"/>
</dbReference>
<dbReference type="InterPro" id="IPR002885">
    <property type="entry name" value="PPR_rpt"/>
</dbReference>
<dbReference type="Gramene" id="AUR62020458-RA">
    <property type="protein sequence ID" value="AUR62020458-RA:cds"/>
    <property type="gene ID" value="AUR62020458"/>
</dbReference>
<dbReference type="Pfam" id="PF13041">
    <property type="entry name" value="PPR_2"/>
    <property type="match status" value="2"/>
</dbReference>
<name>A0A803LYA7_CHEQI</name>
<protein>
    <submittedName>
        <fullName evidence="3">Uncharacterized protein</fullName>
    </submittedName>
</protein>
<dbReference type="GO" id="GO:0003723">
    <property type="term" value="F:RNA binding"/>
    <property type="evidence" value="ECO:0007669"/>
    <property type="project" value="InterPro"/>
</dbReference>
<dbReference type="Proteomes" id="UP000596660">
    <property type="component" value="Unplaced"/>
</dbReference>
<dbReference type="OrthoDB" id="185373at2759"/>
<evidence type="ECO:0000313" key="4">
    <source>
        <dbReference type="Proteomes" id="UP000596660"/>
    </source>
</evidence>
<evidence type="ECO:0000256" key="1">
    <source>
        <dbReference type="ARBA" id="ARBA00022737"/>
    </source>
</evidence>
<dbReference type="EnsemblPlants" id="AUR62020458-RA">
    <property type="protein sequence ID" value="AUR62020458-RA:cds"/>
    <property type="gene ID" value="AUR62020458"/>
</dbReference>
<dbReference type="GeneID" id="110720974"/>
<dbReference type="Pfam" id="PF01535">
    <property type="entry name" value="PPR"/>
    <property type="match status" value="3"/>
</dbReference>
<dbReference type="InterPro" id="IPR046960">
    <property type="entry name" value="PPR_At4g14850-like_plant"/>
</dbReference>
<feature type="repeat" description="PPR" evidence="2">
    <location>
        <begin position="301"/>
        <end position="335"/>
    </location>
</feature>
<reference evidence="3" key="1">
    <citation type="journal article" date="2017" name="Nature">
        <title>The genome of Chenopodium quinoa.</title>
        <authorList>
            <person name="Jarvis D.E."/>
            <person name="Ho Y.S."/>
            <person name="Lightfoot D.J."/>
            <person name="Schmoeckel S.M."/>
            <person name="Li B."/>
            <person name="Borm T.J.A."/>
            <person name="Ohyanagi H."/>
            <person name="Mineta K."/>
            <person name="Michell C.T."/>
            <person name="Saber N."/>
            <person name="Kharbatia N.M."/>
            <person name="Rupper R.R."/>
            <person name="Sharp A.R."/>
            <person name="Dally N."/>
            <person name="Boughton B.A."/>
            <person name="Woo Y.H."/>
            <person name="Gao G."/>
            <person name="Schijlen E.G.W.M."/>
            <person name="Guo X."/>
            <person name="Momin A.A."/>
            <person name="Negrao S."/>
            <person name="Al-Babili S."/>
            <person name="Gehring C."/>
            <person name="Roessner U."/>
            <person name="Jung C."/>
            <person name="Murphy K."/>
            <person name="Arold S.T."/>
            <person name="Gojobori T."/>
            <person name="van der Linden C.G."/>
            <person name="van Loo E.N."/>
            <person name="Jellen E.N."/>
            <person name="Maughan P.J."/>
            <person name="Tester M."/>
        </authorList>
    </citation>
    <scope>NUCLEOTIDE SEQUENCE [LARGE SCALE GENOMIC DNA]</scope>
    <source>
        <strain evidence="3">cv. PI 614886</strain>
    </source>
</reference>
<reference evidence="3" key="2">
    <citation type="submission" date="2021-03" db="UniProtKB">
        <authorList>
            <consortium name="EnsemblPlants"/>
        </authorList>
    </citation>
    <scope>IDENTIFICATION</scope>
</reference>
<dbReference type="Pfam" id="PF20431">
    <property type="entry name" value="E_motif"/>
    <property type="match status" value="1"/>
</dbReference>
<evidence type="ECO:0000256" key="2">
    <source>
        <dbReference type="PROSITE-ProRule" id="PRU00708"/>
    </source>
</evidence>
<dbReference type="PANTHER" id="PTHR47926:SF432">
    <property type="entry name" value="(WILD MALAYSIAN BANANA) HYPOTHETICAL PROTEIN"/>
    <property type="match status" value="1"/>
</dbReference>
<feature type="repeat" description="PPR" evidence="2">
    <location>
        <begin position="200"/>
        <end position="234"/>
    </location>
</feature>
<dbReference type="SUPFAM" id="SSF48452">
    <property type="entry name" value="TPR-like"/>
    <property type="match status" value="2"/>
</dbReference>
<proteinExistence type="predicted"/>
<dbReference type="PANTHER" id="PTHR47926">
    <property type="entry name" value="PENTATRICOPEPTIDE REPEAT-CONTAINING PROTEIN"/>
    <property type="match status" value="1"/>
</dbReference>
<dbReference type="Gene3D" id="1.25.40.10">
    <property type="entry name" value="Tetratricopeptide repeat domain"/>
    <property type="match status" value="3"/>
</dbReference>
<dbReference type="FunFam" id="1.25.40.10:FF:000348">
    <property type="entry name" value="Pentatricopeptide repeat-containing protein chloroplastic"/>
    <property type="match status" value="1"/>
</dbReference>
<dbReference type="FunFam" id="1.25.40.10:FF:000242">
    <property type="entry name" value="Pentatricopeptide repeat-containing protein"/>
    <property type="match status" value="1"/>
</dbReference>
<dbReference type="PROSITE" id="PS51375">
    <property type="entry name" value="PPR"/>
    <property type="match status" value="3"/>
</dbReference>
<dbReference type="OMA" id="HRSVITW"/>
<evidence type="ECO:0000313" key="3">
    <source>
        <dbReference type="EnsemblPlants" id="AUR62020458-RA:cds"/>
    </source>
</evidence>
<dbReference type="RefSeq" id="XP_021755773.1">
    <property type="nucleotide sequence ID" value="XM_021900081.1"/>
</dbReference>
<dbReference type="InterPro" id="IPR046848">
    <property type="entry name" value="E_motif"/>
</dbReference>
<dbReference type="NCBIfam" id="TIGR00756">
    <property type="entry name" value="PPR"/>
    <property type="match status" value="4"/>
</dbReference>
<accession>A0A803LYA7</accession>
<feature type="repeat" description="PPR" evidence="2">
    <location>
        <begin position="270"/>
        <end position="300"/>
    </location>
</feature>
<keyword evidence="1" id="KW-0677">Repeat</keyword>
<dbReference type="KEGG" id="cqi:110720974"/>
<gene>
    <name evidence="3" type="primary">LOC110720974</name>
</gene>
<dbReference type="GO" id="GO:0009451">
    <property type="term" value="P:RNA modification"/>
    <property type="evidence" value="ECO:0007669"/>
    <property type="project" value="InterPro"/>
</dbReference>
<keyword evidence="4" id="KW-1185">Reference proteome</keyword>